<reference evidence="1 2" key="1">
    <citation type="submission" date="2019-09" db="EMBL/GenBank/DDBJ databases">
        <title>Wenzhouxiangella sp. Genome sequencing and assembly.</title>
        <authorList>
            <person name="Zhang R."/>
        </authorList>
    </citation>
    <scope>NUCLEOTIDE SEQUENCE [LARGE SCALE GENOMIC DNA]</scope>
    <source>
        <strain evidence="1 2">W260</strain>
    </source>
</reference>
<organism evidence="1 2">
    <name type="scientific">Marinihelvus fidelis</name>
    <dbReference type="NCBI Taxonomy" id="2613842"/>
    <lineage>
        <taxon>Bacteria</taxon>
        <taxon>Pseudomonadati</taxon>
        <taxon>Pseudomonadota</taxon>
        <taxon>Gammaproteobacteria</taxon>
        <taxon>Chromatiales</taxon>
        <taxon>Wenzhouxiangellaceae</taxon>
        <taxon>Marinihelvus</taxon>
    </lineage>
</organism>
<dbReference type="RefSeq" id="WP_150864539.1">
    <property type="nucleotide sequence ID" value="NZ_VYXP01000006.1"/>
</dbReference>
<dbReference type="Pfam" id="PF04820">
    <property type="entry name" value="Trp_halogenase"/>
    <property type="match status" value="1"/>
</dbReference>
<dbReference type="Gene3D" id="3.50.50.60">
    <property type="entry name" value="FAD/NAD(P)-binding domain"/>
    <property type="match status" value="1"/>
</dbReference>
<sequence length="506" mass="55635">MSGAVRKVVIIGRDAAAWLSALTLQRSFGRTGVEIELVELPSTLGPEDGFVTLPSQRAFHQLLGLDETRLLRASKGVYSLGQRFSNWSGAAAPFIHAYDTHGVALNRVDFFQHWLRARASGLSVPLEDFSLGAVAARQGRYVIFNEATSGFSRATHGYNLSAIPYLVAIGKVALHEGLRHSRGEVREVRHDGRQISAITLADGRELKADLFIDASGREARLLRELEPGDNFESWQHWLPFDRRMVASAPALHPLPAFNQVSAFKSGWIGIFPLADRTVLVTSYASAATGEADIAQLTSALSGLRIEGDAVTEQTRAGGRRQHWLGNCVAVGDTATRLDPLDANHLQLLQTGLSWLVTLFPTHPEDMPESAVYNQKMSEHAAGVRDFQVAHMHLNQRYGDPAWDAPREQAPPASLAQKLDLFRARGVVAMNDNETFQEENWTSVLAGHGLLPQAWDPLADAVPEQELIGNFQRMLGFIGTEVQSMPTLQDHMELTAPQQPESDYIFG</sequence>
<dbReference type="InterPro" id="IPR036188">
    <property type="entry name" value="FAD/NAD-bd_sf"/>
</dbReference>
<gene>
    <name evidence="1" type="ORF">F3N42_11115</name>
</gene>
<dbReference type="EMBL" id="VYXP01000006">
    <property type="protein sequence ID" value="KAA9130901.1"/>
    <property type="molecule type" value="Genomic_DNA"/>
</dbReference>
<name>A0A5N0T809_9GAMM</name>
<evidence type="ECO:0000313" key="1">
    <source>
        <dbReference type="EMBL" id="KAA9130901.1"/>
    </source>
</evidence>
<dbReference type="PANTHER" id="PTHR43747">
    <property type="entry name" value="FAD-BINDING PROTEIN"/>
    <property type="match status" value="1"/>
</dbReference>
<dbReference type="SUPFAM" id="SSF51905">
    <property type="entry name" value="FAD/NAD(P)-binding domain"/>
    <property type="match status" value="1"/>
</dbReference>
<dbReference type="Proteomes" id="UP000325372">
    <property type="component" value="Unassembled WGS sequence"/>
</dbReference>
<dbReference type="AlphaFoldDB" id="A0A5N0T809"/>
<dbReference type="InterPro" id="IPR050816">
    <property type="entry name" value="Flavin-dep_Halogenase_NPB"/>
</dbReference>
<proteinExistence type="predicted"/>
<comment type="caution">
    <text evidence="1">The sequence shown here is derived from an EMBL/GenBank/DDBJ whole genome shotgun (WGS) entry which is preliminary data.</text>
</comment>
<evidence type="ECO:0000313" key="2">
    <source>
        <dbReference type="Proteomes" id="UP000325372"/>
    </source>
</evidence>
<protein>
    <submittedName>
        <fullName evidence="1">Tryptophan 7-halogenase</fullName>
    </submittedName>
</protein>
<dbReference type="GO" id="GO:0004497">
    <property type="term" value="F:monooxygenase activity"/>
    <property type="evidence" value="ECO:0007669"/>
    <property type="project" value="InterPro"/>
</dbReference>
<keyword evidence="2" id="KW-1185">Reference proteome</keyword>
<accession>A0A5N0T809</accession>
<dbReference type="InterPro" id="IPR006905">
    <property type="entry name" value="Flavin_halogenase"/>
</dbReference>
<dbReference type="PANTHER" id="PTHR43747:SF4">
    <property type="entry name" value="FLAVIN-DEPENDENT TRYPTOPHAN HALOGENASE"/>
    <property type="match status" value="1"/>
</dbReference>